<dbReference type="WBParaSite" id="SVE_1788700.1">
    <property type="protein sequence ID" value="SVE_1788700.1"/>
    <property type="gene ID" value="SVE_1788700"/>
</dbReference>
<name>A0A0K0FZK8_STRVS</name>
<organism evidence="2 3">
    <name type="scientific">Strongyloides venezuelensis</name>
    <name type="common">Threadworm</name>
    <dbReference type="NCBI Taxonomy" id="75913"/>
    <lineage>
        <taxon>Eukaryota</taxon>
        <taxon>Metazoa</taxon>
        <taxon>Ecdysozoa</taxon>
        <taxon>Nematoda</taxon>
        <taxon>Chromadorea</taxon>
        <taxon>Rhabditida</taxon>
        <taxon>Tylenchina</taxon>
        <taxon>Panagrolaimomorpha</taxon>
        <taxon>Strongyloidoidea</taxon>
        <taxon>Strongyloididae</taxon>
        <taxon>Strongyloides</taxon>
    </lineage>
</organism>
<feature type="transmembrane region" description="Helical" evidence="1">
    <location>
        <begin position="102"/>
        <end position="124"/>
    </location>
</feature>
<keyword evidence="1" id="KW-0812">Transmembrane</keyword>
<keyword evidence="1" id="KW-1133">Transmembrane helix</keyword>
<dbReference type="AlphaFoldDB" id="A0A0K0FZK8"/>
<proteinExistence type="predicted"/>
<protein>
    <submittedName>
        <fullName evidence="3">Uncharacterized protein</fullName>
    </submittedName>
</protein>
<reference evidence="2" key="1">
    <citation type="submission" date="2014-07" db="EMBL/GenBank/DDBJ databases">
        <authorList>
            <person name="Martin A.A"/>
            <person name="De Silva N."/>
        </authorList>
    </citation>
    <scope>NUCLEOTIDE SEQUENCE</scope>
</reference>
<keyword evidence="2" id="KW-1185">Reference proteome</keyword>
<dbReference type="Proteomes" id="UP000035680">
    <property type="component" value="Unassembled WGS sequence"/>
</dbReference>
<sequence length="254" mass="29048">MFHSCIVNGSFLERNFIYLICKIVTISKKWLKIREKKTLYTKVNSCAKSFAKEAGNKMDNVVNSLKDEIASATNIVTNQNTKIAQSLITIYDEIIQLLMEPLVYHFLVILILFISIFGLFIYFWNRRLYFSNLYMKRELSTAIPLQNSSPILGKGISLSAQQNNSHIVKTANINLDQILLFPSQKTNDNKSNLNLDLQVDLNKKSNRTVKEKSQHDDVTDWGVNLKTSTNKTCKFIGNNADNVEEKNSVTKKNQ</sequence>
<evidence type="ECO:0000313" key="3">
    <source>
        <dbReference type="WBParaSite" id="SVE_1788700.1"/>
    </source>
</evidence>
<accession>A0A0K0FZK8</accession>
<reference evidence="3" key="2">
    <citation type="submission" date="2015-08" db="UniProtKB">
        <authorList>
            <consortium name="WormBaseParasite"/>
        </authorList>
    </citation>
    <scope>IDENTIFICATION</scope>
</reference>
<keyword evidence="1" id="KW-0472">Membrane</keyword>
<evidence type="ECO:0000313" key="2">
    <source>
        <dbReference type="Proteomes" id="UP000035680"/>
    </source>
</evidence>
<evidence type="ECO:0000256" key="1">
    <source>
        <dbReference type="SAM" id="Phobius"/>
    </source>
</evidence>